<organism evidence="1 2">
    <name type="scientific">Pelagomonas calceolata</name>
    <dbReference type="NCBI Taxonomy" id="35677"/>
    <lineage>
        <taxon>Eukaryota</taxon>
        <taxon>Sar</taxon>
        <taxon>Stramenopiles</taxon>
        <taxon>Ochrophyta</taxon>
        <taxon>Pelagophyceae</taxon>
        <taxon>Pelagomonadales</taxon>
        <taxon>Pelagomonadaceae</taxon>
        <taxon>Pelagomonas</taxon>
    </lineage>
</organism>
<accession>A0A8J2SUS8</accession>
<evidence type="ECO:0000313" key="2">
    <source>
        <dbReference type="Proteomes" id="UP000789595"/>
    </source>
</evidence>
<proteinExistence type="predicted"/>
<dbReference type="AlphaFoldDB" id="A0A8J2SUS8"/>
<dbReference type="EMBL" id="CAKKNE010000004">
    <property type="protein sequence ID" value="CAH0375241.1"/>
    <property type="molecule type" value="Genomic_DNA"/>
</dbReference>
<dbReference type="Proteomes" id="UP000789595">
    <property type="component" value="Unassembled WGS sequence"/>
</dbReference>
<sequence>MAASFARSARVMSYVYLGAAVQLLLILSALRVTAVQALQATQSKQTSDALRRARARRASTARGNFVDLVSARSSLFDVAASIAEEENTVAPAFAKACVDDLSKLAAARLSLTSALGDGGNNYEGEAGRVAAAVAATLGDWRVDAECTPDEPFLVDAVVARDAGSAPAVLAVVDEVSRAASQGRVGVGAVADRGRAAVLVDGEGRRALVSLSQKPVAAPLAASPRAHPSLRAGALLLKGLQGAATARGDLVRLVSAADRLLVLARSVDRTVTLSEWQQAAVDVASCCVALDWTERRDEARALLDEALRPDRVRPGRAASHRGRLLRSDAWFDAAGGPRA</sequence>
<evidence type="ECO:0000313" key="1">
    <source>
        <dbReference type="EMBL" id="CAH0375241.1"/>
    </source>
</evidence>
<protein>
    <submittedName>
        <fullName evidence="1">Uncharacterized protein</fullName>
    </submittedName>
</protein>
<comment type="caution">
    <text evidence="1">The sequence shown here is derived from an EMBL/GenBank/DDBJ whole genome shotgun (WGS) entry which is preliminary data.</text>
</comment>
<name>A0A8J2SUS8_9STRA</name>
<reference evidence="1" key="1">
    <citation type="submission" date="2021-11" db="EMBL/GenBank/DDBJ databases">
        <authorList>
            <consortium name="Genoscope - CEA"/>
            <person name="William W."/>
        </authorList>
    </citation>
    <scope>NUCLEOTIDE SEQUENCE</scope>
</reference>
<gene>
    <name evidence="1" type="ORF">PECAL_4P25670</name>
</gene>
<keyword evidence="2" id="KW-1185">Reference proteome</keyword>